<sequence length="430" mass="46249">MNEILDELRWRGLIAQSTDLAALQEALASGPVTYYCGFDPTGPSLHHGHLVQLILLRHLQQAGHRAIALVGGATGMIGDPRMSGERTMNTKDVVAEWTERLKAQVSRFLDFGGDNPAQLVNNLDWTAPLSAIDFLREIGKHYRLGTMLAKDTVARRLDSEDGISFTEFSYQILQGMDFLELYRRYGCTLQTGGNDQWGNLLSGVDLIHRVEGQSVHVLTTPLITKADGTKFGKTEGGAVWLAPDMMSPYAFYQFWLNAADADVIDWLKTFTFLSRAEIEALAEEVATNPKARAAQRTLAREVTTLVHGPDATERVEAASTALFGGGDLHGLDPVTLADAVAELGRGVITPGESTAVDALVATGLEKGRKAARRVIDAGGAYLNNVKVTDADAVISPDDLLPGGLLLVRRGRKSLAVASDAEPGGADQSGT</sequence>
<dbReference type="Pfam" id="PF00579">
    <property type="entry name" value="tRNA-synt_1b"/>
    <property type="match status" value="1"/>
</dbReference>
<dbReference type="CDD" id="cd00805">
    <property type="entry name" value="TyrRS_core"/>
    <property type="match status" value="1"/>
</dbReference>
<accession>A0A9D2EHF2</accession>
<name>A0A9D2EHF2_9MICO</name>
<dbReference type="GO" id="GO:0006437">
    <property type="term" value="P:tyrosyl-tRNA aminoacylation"/>
    <property type="evidence" value="ECO:0007669"/>
    <property type="project" value="UniProtKB-UniRule"/>
</dbReference>
<evidence type="ECO:0000256" key="1">
    <source>
        <dbReference type="ARBA" id="ARBA00004496"/>
    </source>
</evidence>
<evidence type="ECO:0000256" key="7">
    <source>
        <dbReference type="ARBA" id="ARBA00022917"/>
    </source>
</evidence>
<dbReference type="FunFam" id="3.40.50.620:FF:000008">
    <property type="entry name" value="Tyrosine--tRNA ligase"/>
    <property type="match status" value="1"/>
</dbReference>
<evidence type="ECO:0000313" key="14">
    <source>
        <dbReference type="EMBL" id="HIZ37769.1"/>
    </source>
</evidence>
<keyword evidence="3 11" id="KW-0436">Ligase</keyword>
<protein>
    <recommendedName>
        <fullName evidence="11">Tyrosine--tRNA ligase</fullName>
        <ecNumber evidence="11">6.1.1.1</ecNumber>
    </recommendedName>
    <alternativeName>
        <fullName evidence="11">Tyrosyl-tRNA synthetase</fullName>
        <shortName evidence="11">TyrRS</shortName>
    </alternativeName>
</protein>
<comment type="subcellular location">
    <subcellularLocation>
        <location evidence="1 11">Cytoplasm</location>
    </subcellularLocation>
</comment>
<dbReference type="Gene3D" id="3.40.50.620">
    <property type="entry name" value="HUPs"/>
    <property type="match status" value="1"/>
</dbReference>
<feature type="binding site" evidence="11">
    <location>
        <position position="233"/>
    </location>
    <ligand>
        <name>ATP</name>
        <dbReference type="ChEBI" id="CHEBI:30616"/>
    </ligand>
</feature>
<evidence type="ECO:0000259" key="13">
    <source>
        <dbReference type="Pfam" id="PF22421"/>
    </source>
</evidence>
<dbReference type="SUPFAM" id="SSF52374">
    <property type="entry name" value="Nucleotidylyl transferase"/>
    <property type="match status" value="1"/>
</dbReference>
<evidence type="ECO:0000256" key="10">
    <source>
        <dbReference type="ARBA" id="ARBA00060965"/>
    </source>
</evidence>
<dbReference type="GO" id="GO:0003723">
    <property type="term" value="F:RNA binding"/>
    <property type="evidence" value="ECO:0007669"/>
    <property type="project" value="UniProtKB-KW"/>
</dbReference>
<reference evidence="14" key="1">
    <citation type="journal article" date="2021" name="PeerJ">
        <title>Extensive microbial diversity within the chicken gut microbiome revealed by metagenomics and culture.</title>
        <authorList>
            <person name="Gilroy R."/>
            <person name="Ravi A."/>
            <person name="Getino M."/>
            <person name="Pursley I."/>
            <person name="Horton D.L."/>
            <person name="Alikhan N.F."/>
            <person name="Baker D."/>
            <person name="Gharbi K."/>
            <person name="Hall N."/>
            <person name="Watson M."/>
            <person name="Adriaenssens E.M."/>
            <person name="Foster-Nyarko E."/>
            <person name="Jarju S."/>
            <person name="Secka A."/>
            <person name="Antonio M."/>
            <person name="Oren A."/>
            <person name="Chaudhuri R.R."/>
            <person name="La Ragione R."/>
            <person name="Hildebrand F."/>
            <person name="Pallen M.J."/>
        </authorList>
    </citation>
    <scope>NUCLEOTIDE SEQUENCE</scope>
    <source>
        <strain evidence="14">ChiGjej4B4-7305</strain>
    </source>
</reference>
<dbReference type="GO" id="GO:0042803">
    <property type="term" value="F:protein homodimerization activity"/>
    <property type="evidence" value="ECO:0007669"/>
    <property type="project" value="UniProtKB-ARBA"/>
</dbReference>
<evidence type="ECO:0000256" key="12">
    <source>
        <dbReference type="PROSITE-ProRule" id="PRU00182"/>
    </source>
</evidence>
<dbReference type="InterPro" id="IPR036986">
    <property type="entry name" value="S4_RNA-bd_sf"/>
</dbReference>
<comment type="subunit">
    <text evidence="11">Homodimer.</text>
</comment>
<evidence type="ECO:0000256" key="9">
    <source>
        <dbReference type="ARBA" id="ARBA00048248"/>
    </source>
</evidence>
<dbReference type="GO" id="GO:0005524">
    <property type="term" value="F:ATP binding"/>
    <property type="evidence" value="ECO:0007669"/>
    <property type="project" value="UniProtKB-UniRule"/>
</dbReference>
<evidence type="ECO:0000256" key="5">
    <source>
        <dbReference type="ARBA" id="ARBA00022840"/>
    </source>
</evidence>
<dbReference type="InterPro" id="IPR054608">
    <property type="entry name" value="SYY-like_C"/>
</dbReference>
<evidence type="ECO:0000313" key="15">
    <source>
        <dbReference type="Proteomes" id="UP000824037"/>
    </source>
</evidence>
<evidence type="ECO:0000256" key="4">
    <source>
        <dbReference type="ARBA" id="ARBA00022741"/>
    </source>
</evidence>
<dbReference type="Gene3D" id="1.10.240.10">
    <property type="entry name" value="Tyrosyl-Transfer RNA Synthetase"/>
    <property type="match status" value="1"/>
</dbReference>
<keyword evidence="7 11" id="KW-0648">Protein biosynthesis</keyword>
<dbReference type="GO" id="GO:0005829">
    <property type="term" value="C:cytosol"/>
    <property type="evidence" value="ECO:0007669"/>
    <property type="project" value="TreeGrafter"/>
</dbReference>
<dbReference type="GO" id="GO:0004831">
    <property type="term" value="F:tyrosine-tRNA ligase activity"/>
    <property type="evidence" value="ECO:0007669"/>
    <property type="project" value="UniProtKB-UniRule"/>
</dbReference>
<keyword evidence="4 11" id="KW-0547">Nucleotide-binding</keyword>
<dbReference type="Gene3D" id="3.10.290.10">
    <property type="entry name" value="RNA-binding S4 domain"/>
    <property type="match status" value="1"/>
</dbReference>
<organism evidence="14 15">
    <name type="scientific">Candidatus Ruania gallistercoris</name>
    <dbReference type="NCBI Taxonomy" id="2838746"/>
    <lineage>
        <taxon>Bacteria</taxon>
        <taxon>Bacillati</taxon>
        <taxon>Actinomycetota</taxon>
        <taxon>Actinomycetes</taxon>
        <taxon>Micrococcales</taxon>
        <taxon>Ruaniaceae</taxon>
        <taxon>Ruania</taxon>
    </lineage>
</organism>
<evidence type="ECO:0000256" key="6">
    <source>
        <dbReference type="ARBA" id="ARBA00022884"/>
    </source>
</evidence>
<keyword evidence="6 12" id="KW-0694">RNA-binding</keyword>
<dbReference type="EC" id="6.1.1.1" evidence="11"/>
<keyword evidence="5 11" id="KW-0067">ATP-binding</keyword>
<comment type="caution">
    <text evidence="11">Lacks conserved residue(s) required for the propagation of feature annotation.</text>
</comment>
<dbReference type="SUPFAM" id="SSF55174">
    <property type="entry name" value="Alpha-L RNA-binding motif"/>
    <property type="match status" value="1"/>
</dbReference>
<dbReference type="HAMAP" id="MF_02006">
    <property type="entry name" value="Tyr_tRNA_synth_type1"/>
    <property type="match status" value="1"/>
</dbReference>
<dbReference type="InterPro" id="IPR024107">
    <property type="entry name" value="Tyr-tRNA-ligase_bac_1"/>
</dbReference>
<dbReference type="PANTHER" id="PTHR11766:SF0">
    <property type="entry name" value="TYROSINE--TRNA LIGASE, MITOCHONDRIAL"/>
    <property type="match status" value="1"/>
</dbReference>
<evidence type="ECO:0000256" key="2">
    <source>
        <dbReference type="ARBA" id="ARBA00022490"/>
    </source>
</evidence>
<dbReference type="Pfam" id="PF22421">
    <property type="entry name" value="SYY_C-terminal"/>
    <property type="match status" value="1"/>
</dbReference>
<feature type="domain" description="Tyrosine--tRNA ligase SYY-like C-terminal" evidence="13">
    <location>
        <begin position="348"/>
        <end position="413"/>
    </location>
</feature>
<feature type="binding site" evidence="11">
    <location>
        <position position="174"/>
    </location>
    <ligand>
        <name>L-tyrosine</name>
        <dbReference type="ChEBI" id="CHEBI:58315"/>
    </ligand>
</feature>
<dbReference type="FunFam" id="1.10.240.10:FF:000001">
    <property type="entry name" value="Tyrosine--tRNA ligase"/>
    <property type="match status" value="1"/>
</dbReference>
<comment type="catalytic activity">
    <reaction evidence="9 11">
        <text>tRNA(Tyr) + L-tyrosine + ATP = L-tyrosyl-tRNA(Tyr) + AMP + diphosphate + H(+)</text>
        <dbReference type="Rhea" id="RHEA:10220"/>
        <dbReference type="Rhea" id="RHEA-COMP:9706"/>
        <dbReference type="Rhea" id="RHEA-COMP:9707"/>
        <dbReference type="ChEBI" id="CHEBI:15378"/>
        <dbReference type="ChEBI" id="CHEBI:30616"/>
        <dbReference type="ChEBI" id="CHEBI:33019"/>
        <dbReference type="ChEBI" id="CHEBI:58315"/>
        <dbReference type="ChEBI" id="CHEBI:78442"/>
        <dbReference type="ChEBI" id="CHEBI:78536"/>
        <dbReference type="ChEBI" id="CHEBI:456215"/>
        <dbReference type="EC" id="6.1.1.1"/>
    </reaction>
</comment>
<dbReference type="PANTHER" id="PTHR11766">
    <property type="entry name" value="TYROSYL-TRNA SYNTHETASE"/>
    <property type="match status" value="1"/>
</dbReference>
<comment type="function">
    <text evidence="11">Catalyzes the attachment of tyrosine to tRNA(Tyr) in a two-step reaction: tyrosine is first activated by ATP to form Tyr-AMP and then transferred to the acceptor end of tRNA(Tyr).</text>
</comment>
<keyword evidence="2 11" id="KW-0963">Cytoplasm</keyword>
<gene>
    <name evidence="11" type="primary">tyrS</name>
    <name evidence="14" type="ORF">H9815_18490</name>
</gene>
<dbReference type="InterPro" id="IPR024088">
    <property type="entry name" value="Tyr-tRNA-ligase_bac-type"/>
</dbReference>
<dbReference type="Proteomes" id="UP000824037">
    <property type="component" value="Unassembled WGS sequence"/>
</dbReference>
<dbReference type="InterPro" id="IPR002305">
    <property type="entry name" value="aa-tRNA-synth_Ic"/>
</dbReference>
<dbReference type="PROSITE" id="PS50889">
    <property type="entry name" value="S4"/>
    <property type="match status" value="1"/>
</dbReference>
<feature type="binding site" evidence="11">
    <location>
        <position position="35"/>
    </location>
    <ligand>
        <name>L-tyrosine</name>
        <dbReference type="ChEBI" id="CHEBI:58315"/>
    </ligand>
</feature>
<evidence type="ECO:0000256" key="11">
    <source>
        <dbReference type="HAMAP-Rule" id="MF_02006"/>
    </source>
</evidence>
<proteinExistence type="inferred from homology"/>
<dbReference type="InterPro" id="IPR002307">
    <property type="entry name" value="Tyr-tRNA-ligase"/>
</dbReference>
<dbReference type="InterPro" id="IPR014729">
    <property type="entry name" value="Rossmann-like_a/b/a_fold"/>
</dbReference>
<dbReference type="PRINTS" id="PR01040">
    <property type="entry name" value="TRNASYNTHTYR"/>
</dbReference>
<dbReference type="EMBL" id="DXBY01000319">
    <property type="protein sequence ID" value="HIZ37769.1"/>
    <property type="molecule type" value="Genomic_DNA"/>
</dbReference>
<reference evidence="14" key="2">
    <citation type="submission" date="2021-04" db="EMBL/GenBank/DDBJ databases">
        <authorList>
            <person name="Gilroy R."/>
        </authorList>
    </citation>
    <scope>NUCLEOTIDE SEQUENCE</scope>
    <source>
        <strain evidence="14">ChiGjej4B4-7305</strain>
    </source>
</reference>
<dbReference type="AlphaFoldDB" id="A0A9D2EHF2"/>
<comment type="caution">
    <text evidence="14">The sequence shown here is derived from an EMBL/GenBank/DDBJ whole genome shotgun (WGS) entry which is preliminary data.</text>
</comment>
<keyword evidence="8 11" id="KW-0030">Aminoacyl-tRNA synthetase</keyword>
<feature type="binding site" evidence="11">
    <location>
        <position position="170"/>
    </location>
    <ligand>
        <name>L-tyrosine</name>
        <dbReference type="ChEBI" id="CHEBI:58315"/>
    </ligand>
</feature>
<dbReference type="NCBIfam" id="TIGR00234">
    <property type="entry name" value="tyrS"/>
    <property type="match status" value="1"/>
</dbReference>
<evidence type="ECO:0000256" key="8">
    <source>
        <dbReference type="ARBA" id="ARBA00023146"/>
    </source>
</evidence>
<feature type="short sequence motif" description="'KMSKS' region" evidence="11">
    <location>
        <begin position="230"/>
        <end position="234"/>
    </location>
</feature>
<comment type="similarity">
    <text evidence="10 11">Belongs to the class-I aminoacyl-tRNA synthetase family. TyrS type 1 subfamily.</text>
</comment>
<evidence type="ECO:0000256" key="3">
    <source>
        <dbReference type="ARBA" id="ARBA00022598"/>
    </source>
</evidence>